<comment type="caution">
    <text evidence="3">The sequence shown here is derived from an EMBL/GenBank/DDBJ whole genome shotgun (WGS) entry which is preliminary data.</text>
</comment>
<gene>
    <name evidence="3" type="ORF">GJ744_000999</name>
</gene>
<dbReference type="Pfam" id="PF17111">
    <property type="entry name" value="PigL_N"/>
    <property type="match status" value="1"/>
</dbReference>
<sequence length="298" mass="32731">MACELSIAASVIAVATLAYSSSKTLYQTISAIYDTPEILVHLKTDVETLYETIHSLQQELEKKDTNAALSDAQKSNLREIMPTLQACHIACDEFNSKIDRLMRRSKDGQTSWRDRLKLQFQEKEIGGFQARLASYKSTLAIALDFATLKTASENLDVTKGLETKIEEATTLLTGQIQGLQIGLQAILDASSESGELVQANPQCQLTEAQQSEVLHAIEQQTVALSHCYRACMAVFKETTKATGHDYKYVKASKEARLLMGDLGNVEGGALHTFRNIEVDGGWVVAGNMAGESAKDFFK</sequence>
<evidence type="ECO:0000256" key="1">
    <source>
        <dbReference type="SAM" id="Coils"/>
    </source>
</evidence>
<protein>
    <recommendedName>
        <fullName evidence="2">Azaphilone pigments biosynthesis cluster protein L N-terminal domain-containing protein</fullName>
    </recommendedName>
</protein>
<evidence type="ECO:0000313" key="3">
    <source>
        <dbReference type="EMBL" id="KAF7505378.1"/>
    </source>
</evidence>
<dbReference type="Proteomes" id="UP000606974">
    <property type="component" value="Unassembled WGS sequence"/>
</dbReference>
<keyword evidence="4" id="KW-1185">Reference proteome</keyword>
<dbReference type="EMBL" id="JAACFV010000111">
    <property type="protein sequence ID" value="KAF7505378.1"/>
    <property type="molecule type" value="Genomic_DNA"/>
</dbReference>
<feature type="domain" description="Azaphilone pigments biosynthesis cluster protein L N-terminal" evidence="2">
    <location>
        <begin position="5"/>
        <end position="196"/>
    </location>
</feature>
<reference evidence="3" key="1">
    <citation type="submission" date="2020-02" db="EMBL/GenBank/DDBJ databases">
        <authorList>
            <person name="Palmer J.M."/>
        </authorList>
    </citation>
    <scope>NUCLEOTIDE SEQUENCE</scope>
    <source>
        <strain evidence="3">EPUS1.4</strain>
        <tissue evidence="3">Thallus</tissue>
    </source>
</reference>
<dbReference type="InterPro" id="IPR039327">
    <property type="entry name" value="CON7-like"/>
</dbReference>
<dbReference type="OrthoDB" id="1577640at2759"/>
<proteinExistence type="predicted"/>
<dbReference type="AlphaFoldDB" id="A0A8H7E272"/>
<evidence type="ECO:0000313" key="4">
    <source>
        <dbReference type="Proteomes" id="UP000606974"/>
    </source>
</evidence>
<accession>A0A8H7E272</accession>
<keyword evidence="1" id="KW-0175">Coiled coil</keyword>
<name>A0A8H7E272_9EURO</name>
<evidence type="ECO:0000259" key="2">
    <source>
        <dbReference type="Pfam" id="PF17111"/>
    </source>
</evidence>
<dbReference type="GO" id="GO:0006355">
    <property type="term" value="P:regulation of DNA-templated transcription"/>
    <property type="evidence" value="ECO:0007669"/>
    <property type="project" value="InterPro"/>
</dbReference>
<feature type="coiled-coil region" evidence="1">
    <location>
        <begin position="39"/>
        <end position="66"/>
    </location>
</feature>
<organism evidence="3 4">
    <name type="scientific">Endocarpon pusillum</name>
    <dbReference type="NCBI Taxonomy" id="364733"/>
    <lineage>
        <taxon>Eukaryota</taxon>
        <taxon>Fungi</taxon>
        <taxon>Dikarya</taxon>
        <taxon>Ascomycota</taxon>
        <taxon>Pezizomycotina</taxon>
        <taxon>Eurotiomycetes</taxon>
        <taxon>Chaetothyriomycetidae</taxon>
        <taxon>Verrucariales</taxon>
        <taxon>Verrucariaceae</taxon>
        <taxon>Endocarpon</taxon>
    </lineage>
</organism>
<dbReference type="PANTHER" id="PTHR36167:SF3">
    <property type="entry name" value="C2H2 FINGER DOMAIN TRANSCRIPTION FACTOR (EUROFUNG)-RELATED"/>
    <property type="match status" value="1"/>
</dbReference>
<dbReference type="PANTHER" id="PTHR36167">
    <property type="entry name" value="C2H2 FINGER DOMAIN TRANSCRIPTION FACTOR (EUROFUNG)-RELATED"/>
    <property type="match status" value="1"/>
</dbReference>
<dbReference type="InterPro" id="IPR031348">
    <property type="entry name" value="PigL_N"/>
</dbReference>